<dbReference type="InterPro" id="IPR003732">
    <property type="entry name" value="Daa-tRNA_deacyls_DTD"/>
</dbReference>
<organism evidence="1 2">
    <name type="scientific">Roseovarius marisflavi</name>
    <dbReference type="NCBI Taxonomy" id="1054996"/>
    <lineage>
        <taxon>Bacteria</taxon>
        <taxon>Pseudomonadati</taxon>
        <taxon>Pseudomonadota</taxon>
        <taxon>Alphaproteobacteria</taxon>
        <taxon>Rhodobacterales</taxon>
        <taxon>Roseobacteraceae</taxon>
        <taxon>Roseovarius</taxon>
    </lineage>
</organism>
<dbReference type="Gene3D" id="3.50.80.10">
    <property type="entry name" value="D-tyrosyl-tRNA(Tyr) deacylase"/>
    <property type="match status" value="1"/>
</dbReference>
<proteinExistence type="predicted"/>
<protein>
    <submittedName>
        <fullName evidence="1">D-Tyr-tRNA(Tyr) deacylase</fullName>
    </submittedName>
</protein>
<dbReference type="SUPFAM" id="SSF69500">
    <property type="entry name" value="DTD-like"/>
    <property type="match status" value="1"/>
</dbReference>
<dbReference type="GO" id="GO:0005737">
    <property type="term" value="C:cytoplasm"/>
    <property type="evidence" value="ECO:0007669"/>
    <property type="project" value="InterPro"/>
</dbReference>
<dbReference type="Pfam" id="PF02580">
    <property type="entry name" value="Tyr_Deacylase"/>
    <property type="match status" value="1"/>
</dbReference>
<dbReference type="Proteomes" id="UP000184191">
    <property type="component" value="Unassembled WGS sequence"/>
</dbReference>
<dbReference type="EMBL" id="FRBN01000004">
    <property type="protein sequence ID" value="SHL06949.1"/>
    <property type="molecule type" value="Genomic_DNA"/>
</dbReference>
<gene>
    <name evidence="1" type="ORF">SAMN05444414_104191</name>
</gene>
<sequence>MLIRFTRAADARRGTRAGFSSAACDDERHRYEDFAAPIAAKGFATQTGQFGADMKASFINAGPVAI</sequence>
<dbReference type="GO" id="GO:0051499">
    <property type="term" value="F:D-aminoacyl-tRNA deacylase activity"/>
    <property type="evidence" value="ECO:0007669"/>
    <property type="project" value="InterPro"/>
</dbReference>
<dbReference type="InterPro" id="IPR023509">
    <property type="entry name" value="DTD-like_sf"/>
</dbReference>
<accession>A0A1M6XM60</accession>
<evidence type="ECO:0000313" key="2">
    <source>
        <dbReference type="Proteomes" id="UP000184191"/>
    </source>
</evidence>
<name>A0A1M6XM60_9RHOB</name>
<dbReference type="AlphaFoldDB" id="A0A1M6XM60"/>
<evidence type="ECO:0000313" key="1">
    <source>
        <dbReference type="EMBL" id="SHL06949.1"/>
    </source>
</evidence>
<keyword evidence="2" id="KW-1185">Reference proteome</keyword>
<dbReference type="STRING" id="1054996.SAMN05444414_104191"/>
<reference evidence="2" key="1">
    <citation type="submission" date="2016-11" db="EMBL/GenBank/DDBJ databases">
        <authorList>
            <person name="Varghese N."/>
            <person name="Submissions S."/>
        </authorList>
    </citation>
    <scope>NUCLEOTIDE SEQUENCE [LARGE SCALE GENOMIC DNA]</scope>
    <source>
        <strain evidence="2">DSM 29327</strain>
    </source>
</reference>